<dbReference type="CDD" id="cd00165">
    <property type="entry name" value="S4"/>
    <property type="match status" value="1"/>
</dbReference>
<evidence type="ECO:0000256" key="3">
    <source>
        <dbReference type="PROSITE-ProRule" id="PRU00182"/>
    </source>
</evidence>
<sequence>MSKNTLKIEVKEILEKIKLREYLKYEQELSSRLIKKAAIEKRIRVNGEIVKLNYVMKSNDIIEIDLQSEESQNITPEKMELDIIYEDEDIIVINKPPFMVVHPTRSHQSGTLSNGVLYHFKENNEGCIVRLVSRLDRDTSGLIIIAKNQHSHMALAKEMEKNNIDKIYLAIVHGRLEKKKGIIDAPIGRRCAESLKREVMEEGQKAITYYEVIEEFKDASLVRLKLETGRTHQIRVHLSYIGHPIYGDSLYGEEELQYINRQALHAYKLGFPHPKTKKELFLESKLPKDMNKLIEMLK</sequence>
<dbReference type="PANTHER" id="PTHR21600:SF44">
    <property type="entry name" value="RIBOSOMAL LARGE SUBUNIT PSEUDOURIDINE SYNTHASE D"/>
    <property type="match status" value="1"/>
</dbReference>
<dbReference type="Gene3D" id="3.30.2350.10">
    <property type="entry name" value="Pseudouridine synthase"/>
    <property type="match status" value="1"/>
</dbReference>
<dbReference type="Pfam" id="PF00849">
    <property type="entry name" value="PseudoU_synth_2"/>
    <property type="match status" value="1"/>
</dbReference>
<protein>
    <recommendedName>
        <fullName evidence="4">Pseudouridine synthase</fullName>
        <ecNumber evidence="4">5.4.99.-</ecNumber>
    </recommendedName>
</protein>
<dbReference type="InterPro" id="IPR006225">
    <property type="entry name" value="PsdUridine_synth_RluC/D"/>
</dbReference>
<evidence type="ECO:0000313" key="7">
    <source>
        <dbReference type="Proteomes" id="UP001224418"/>
    </source>
</evidence>
<dbReference type="CDD" id="cd02869">
    <property type="entry name" value="PseudoU_synth_RluA_like"/>
    <property type="match status" value="1"/>
</dbReference>
<dbReference type="PROSITE" id="PS50889">
    <property type="entry name" value="S4"/>
    <property type="match status" value="1"/>
</dbReference>
<reference evidence="6 7" key="1">
    <citation type="submission" date="2023-07" db="EMBL/GenBank/DDBJ databases">
        <title>Genomic Encyclopedia of Type Strains, Phase IV (KMG-IV): sequencing the most valuable type-strain genomes for metagenomic binning, comparative biology and taxonomic classification.</title>
        <authorList>
            <person name="Goeker M."/>
        </authorList>
    </citation>
    <scope>NUCLEOTIDE SEQUENCE [LARGE SCALE GENOMIC DNA]</scope>
    <source>
        <strain evidence="6 7">DSM 1400</strain>
    </source>
</reference>
<dbReference type="InterPro" id="IPR006145">
    <property type="entry name" value="PsdUridine_synth_RsuA/RluA"/>
</dbReference>
<dbReference type="NCBIfam" id="TIGR00005">
    <property type="entry name" value="rluA_subfam"/>
    <property type="match status" value="1"/>
</dbReference>
<evidence type="ECO:0000256" key="1">
    <source>
        <dbReference type="ARBA" id="ARBA00000073"/>
    </source>
</evidence>
<dbReference type="RefSeq" id="WP_307355532.1">
    <property type="nucleotide sequence ID" value="NZ_BAAACJ010000033.1"/>
</dbReference>
<evidence type="ECO:0000313" key="6">
    <source>
        <dbReference type="EMBL" id="MDQ0479495.1"/>
    </source>
</evidence>
<proteinExistence type="inferred from homology"/>
<evidence type="ECO:0000256" key="4">
    <source>
        <dbReference type="RuleBase" id="RU362028"/>
    </source>
</evidence>
<evidence type="ECO:0000259" key="5">
    <source>
        <dbReference type="Pfam" id="PF00849"/>
    </source>
</evidence>
<organism evidence="6 7">
    <name type="scientific">Hathewaya limosa</name>
    <name type="common">Clostridium limosum</name>
    <dbReference type="NCBI Taxonomy" id="1536"/>
    <lineage>
        <taxon>Bacteria</taxon>
        <taxon>Bacillati</taxon>
        <taxon>Bacillota</taxon>
        <taxon>Clostridia</taxon>
        <taxon>Eubacteriales</taxon>
        <taxon>Clostridiaceae</taxon>
        <taxon>Hathewaya</taxon>
    </lineage>
</organism>
<keyword evidence="7" id="KW-1185">Reference proteome</keyword>
<dbReference type="InterPro" id="IPR050188">
    <property type="entry name" value="RluA_PseudoU_synthase"/>
</dbReference>
<name>A0ABU0JQX7_HATLI</name>
<dbReference type="PANTHER" id="PTHR21600">
    <property type="entry name" value="MITOCHONDRIAL RNA PSEUDOURIDINE SYNTHASE"/>
    <property type="match status" value="1"/>
</dbReference>
<dbReference type="EMBL" id="JAUSWN010000009">
    <property type="protein sequence ID" value="MDQ0479495.1"/>
    <property type="molecule type" value="Genomic_DNA"/>
</dbReference>
<keyword evidence="4 6" id="KW-0413">Isomerase</keyword>
<dbReference type="SUPFAM" id="SSF55174">
    <property type="entry name" value="Alpha-L RNA-binding motif"/>
    <property type="match status" value="1"/>
</dbReference>
<gene>
    <name evidence="6" type="ORF">QOZ93_001236</name>
</gene>
<comment type="similarity">
    <text evidence="2 4">Belongs to the pseudouridine synthase RluA family.</text>
</comment>
<dbReference type="GO" id="GO:0160140">
    <property type="term" value="F:23S rRNA pseudouridine(1911/1915/1917) synthase activity"/>
    <property type="evidence" value="ECO:0007669"/>
    <property type="project" value="UniProtKB-EC"/>
</dbReference>
<accession>A0ABU0JQX7</accession>
<keyword evidence="3" id="KW-0694">RNA-binding</keyword>
<comment type="catalytic activity">
    <reaction evidence="1 4">
        <text>a uridine in RNA = a pseudouridine in RNA</text>
        <dbReference type="Rhea" id="RHEA:48348"/>
        <dbReference type="Rhea" id="RHEA-COMP:12068"/>
        <dbReference type="Rhea" id="RHEA-COMP:12069"/>
        <dbReference type="ChEBI" id="CHEBI:65314"/>
        <dbReference type="ChEBI" id="CHEBI:65315"/>
    </reaction>
</comment>
<evidence type="ECO:0000256" key="2">
    <source>
        <dbReference type="ARBA" id="ARBA00010876"/>
    </source>
</evidence>
<dbReference type="Proteomes" id="UP001224418">
    <property type="component" value="Unassembled WGS sequence"/>
</dbReference>
<comment type="function">
    <text evidence="4">Responsible for synthesis of pseudouridine from uracil.</text>
</comment>
<dbReference type="SUPFAM" id="SSF55120">
    <property type="entry name" value="Pseudouridine synthase"/>
    <property type="match status" value="1"/>
</dbReference>
<dbReference type="EC" id="5.4.99.-" evidence="4"/>
<comment type="caution">
    <text evidence="6">The sequence shown here is derived from an EMBL/GenBank/DDBJ whole genome shotgun (WGS) entry which is preliminary data.</text>
</comment>
<feature type="domain" description="Pseudouridine synthase RsuA/RluA-like" evidence="5">
    <location>
        <begin position="89"/>
        <end position="239"/>
    </location>
</feature>
<dbReference type="InterPro" id="IPR020103">
    <property type="entry name" value="PsdUridine_synth_cat_dom_sf"/>
</dbReference>